<organism evidence="1">
    <name type="scientific">hydrothermal vent metagenome</name>
    <dbReference type="NCBI Taxonomy" id="652676"/>
    <lineage>
        <taxon>unclassified sequences</taxon>
        <taxon>metagenomes</taxon>
        <taxon>ecological metagenomes</taxon>
    </lineage>
</organism>
<sequence length="139" mass="14988">MKKLSLTVATLLLSTTIATAAPVEAVEGSGTEGQINVQILSMTSNDDKFPRKHSTFLYLSNGVVVHIPKRNKMNTTLALSAFVTKKPVTIWTYIPEANNGPVVLPILSADTNTFWKGPSIGDGTTSPALRVHRIDVLTK</sequence>
<accession>A0A3B1AZJ1</accession>
<evidence type="ECO:0000313" key="1">
    <source>
        <dbReference type="EMBL" id="VAW98256.1"/>
    </source>
</evidence>
<proteinExistence type="predicted"/>
<dbReference type="EMBL" id="UOFS01000037">
    <property type="protein sequence ID" value="VAW98256.1"/>
    <property type="molecule type" value="Genomic_DNA"/>
</dbReference>
<name>A0A3B1AZJ1_9ZZZZ</name>
<reference evidence="1" key="1">
    <citation type="submission" date="2018-06" db="EMBL/GenBank/DDBJ databases">
        <authorList>
            <person name="Zhirakovskaya E."/>
        </authorList>
    </citation>
    <scope>NUCLEOTIDE SEQUENCE</scope>
</reference>
<gene>
    <name evidence="1" type="ORF">MNBD_GAMMA22-2439</name>
</gene>
<protein>
    <submittedName>
        <fullName evidence="1">Uncharacterized protein</fullName>
    </submittedName>
</protein>
<dbReference type="AlphaFoldDB" id="A0A3B1AZJ1"/>